<keyword evidence="2" id="KW-1185">Reference proteome</keyword>
<sequence>MNIIVRTSYLLEYCTAVSRVPTHSLTFQGQNLDCGGLISPQWCSIVTTD</sequence>
<dbReference type="Proteomes" id="UP000308921">
    <property type="component" value="Segment"/>
</dbReference>
<protein>
    <submittedName>
        <fullName evidence="1">Uncharacterized protein</fullName>
    </submittedName>
</protein>
<proteinExistence type="predicted"/>
<gene>
    <name evidence="1" type="ORF">AAS21_gp109</name>
</gene>
<evidence type="ECO:0000313" key="1">
    <source>
        <dbReference type="EMBL" id="QCW23847.1"/>
    </source>
</evidence>
<name>A0A4Y5P1M5_9CAUD</name>
<evidence type="ECO:0000313" key="2">
    <source>
        <dbReference type="Proteomes" id="UP000308921"/>
    </source>
</evidence>
<accession>A0A4Y5P1M5</accession>
<reference evidence="1 2" key="1">
    <citation type="submission" date="2019-04" db="EMBL/GenBank/DDBJ databases">
        <title>Complete genome sequence of Pantoea bacteriophage vB_PagS_AAS21.</title>
        <authorList>
            <person name="Truncaite L."/>
            <person name="Simoliuniene M."/>
            <person name="Zajanckauskaite A."/>
            <person name="Meskys R."/>
            <person name="Simoliunas E."/>
        </authorList>
    </citation>
    <scope>NUCLEOTIDE SEQUENCE [LARGE SCALE GENOMIC DNA]</scope>
</reference>
<organism evidence="1 2">
    <name type="scientific">Pantoea phage vB_PagS_AAS21</name>
    <dbReference type="NCBI Taxonomy" id="2575261"/>
    <lineage>
        <taxon>Viruses</taxon>
        <taxon>Duplodnaviria</taxon>
        <taxon>Heunggongvirae</taxon>
        <taxon>Uroviricota</taxon>
        <taxon>Caudoviricetes</taxon>
        <taxon>Demerecviridae</taxon>
        <taxon>Keyvirus</taxon>
        <taxon>Keyvirus AAS21</taxon>
    </lineage>
</organism>
<dbReference type="EMBL" id="MK770119">
    <property type="protein sequence ID" value="QCW23847.1"/>
    <property type="molecule type" value="Genomic_DNA"/>
</dbReference>